<dbReference type="GO" id="GO:0005509">
    <property type="term" value="F:calcium ion binding"/>
    <property type="evidence" value="ECO:0007669"/>
    <property type="project" value="InterPro"/>
</dbReference>
<dbReference type="InterPro" id="IPR019026">
    <property type="entry name" value="Peptidase_M64_IgA"/>
</dbReference>
<feature type="chain" id="PRO_5016466043" description="Dystroglycan-type cadherin-like domain-containing protein" evidence="1">
    <location>
        <begin position="23"/>
        <end position="681"/>
    </location>
</feature>
<organism evidence="3 4">
    <name type="scientific">Granulosicoccus antarcticus IMCC3135</name>
    <dbReference type="NCBI Taxonomy" id="1192854"/>
    <lineage>
        <taxon>Bacteria</taxon>
        <taxon>Pseudomonadati</taxon>
        <taxon>Pseudomonadota</taxon>
        <taxon>Gammaproteobacteria</taxon>
        <taxon>Chromatiales</taxon>
        <taxon>Granulosicoccaceae</taxon>
        <taxon>Granulosicoccus</taxon>
    </lineage>
</organism>
<dbReference type="SUPFAM" id="SSF49313">
    <property type="entry name" value="Cadherin-like"/>
    <property type="match status" value="1"/>
</dbReference>
<accession>A0A2Z2NME1</accession>
<evidence type="ECO:0000256" key="1">
    <source>
        <dbReference type="SAM" id="SignalP"/>
    </source>
</evidence>
<dbReference type="SMART" id="SM00736">
    <property type="entry name" value="CADG"/>
    <property type="match status" value="1"/>
</dbReference>
<dbReference type="AlphaFoldDB" id="A0A2Z2NME1"/>
<dbReference type="Pfam" id="PF05345">
    <property type="entry name" value="He_PIG"/>
    <property type="match status" value="1"/>
</dbReference>
<protein>
    <recommendedName>
        <fullName evidence="2">Dystroglycan-type cadherin-like domain-containing protein</fullName>
    </recommendedName>
</protein>
<dbReference type="GO" id="GO:0008237">
    <property type="term" value="F:metallopeptidase activity"/>
    <property type="evidence" value="ECO:0007669"/>
    <property type="project" value="InterPro"/>
</dbReference>
<dbReference type="Pfam" id="PF09471">
    <property type="entry name" value="Peptidase_M64"/>
    <property type="match status" value="1"/>
</dbReference>
<feature type="domain" description="Dystroglycan-type cadherin-like" evidence="2">
    <location>
        <begin position="143"/>
        <end position="235"/>
    </location>
</feature>
<feature type="signal peptide" evidence="1">
    <location>
        <begin position="1"/>
        <end position="22"/>
    </location>
</feature>
<dbReference type="InterPro" id="IPR015919">
    <property type="entry name" value="Cadherin-like_sf"/>
</dbReference>
<dbReference type="EMBL" id="CP018632">
    <property type="protein sequence ID" value="ASJ72363.1"/>
    <property type="molecule type" value="Genomic_DNA"/>
</dbReference>
<dbReference type="InterPro" id="IPR006644">
    <property type="entry name" value="Cadg"/>
</dbReference>
<evidence type="ECO:0000313" key="4">
    <source>
        <dbReference type="Proteomes" id="UP000250079"/>
    </source>
</evidence>
<dbReference type="InterPro" id="IPR024079">
    <property type="entry name" value="MetalloPept_cat_dom_sf"/>
</dbReference>
<reference evidence="3 4" key="1">
    <citation type="submission" date="2016-12" db="EMBL/GenBank/DDBJ databases">
        <authorList>
            <person name="Song W.-J."/>
            <person name="Kurnit D.M."/>
        </authorList>
    </citation>
    <scope>NUCLEOTIDE SEQUENCE [LARGE SCALE GENOMIC DNA]</scope>
    <source>
        <strain evidence="3 4">IMCC3135</strain>
    </source>
</reference>
<dbReference type="Gene3D" id="2.60.40.10">
    <property type="entry name" value="Immunoglobulins"/>
    <property type="match status" value="1"/>
</dbReference>
<name>A0A2Z2NME1_9GAMM</name>
<dbReference type="KEGG" id="gai:IMCC3135_11365"/>
<evidence type="ECO:0000313" key="3">
    <source>
        <dbReference type="EMBL" id="ASJ72363.1"/>
    </source>
</evidence>
<dbReference type="PROSITE" id="PS51257">
    <property type="entry name" value="PROKAR_LIPOPROTEIN"/>
    <property type="match status" value="1"/>
</dbReference>
<dbReference type="GO" id="GO:0016020">
    <property type="term" value="C:membrane"/>
    <property type="evidence" value="ECO:0007669"/>
    <property type="project" value="InterPro"/>
</dbReference>
<dbReference type="RefSeq" id="WP_169727445.1">
    <property type="nucleotide sequence ID" value="NZ_CP018632.1"/>
</dbReference>
<evidence type="ECO:0000259" key="2">
    <source>
        <dbReference type="SMART" id="SM00736"/>
    </source>
</evidence>
<dbReference type="Proteomes" id="UP000250079">
    <property type="component" value="Chromosome"/>
</dbReference>
<keyword evidence="4" id="KW-1185">Reference proteome</keyword>
<dbReference type="InterPro" id="IPR013783">
    <property type="entry name" value="Ig-like_fold"/>
</dbReference>
<dbReference type="Pfam" id="PF17963">
    <property type="entry name" value="Big_9"/>
    <property type="match status" value="1"/>
</dbReference>
<dbReference type="Gene3D" id="2.60.40.3440">
    <property type="match status" value="1"/>
</dbReference>
<sequence>MRPRFLNSLVIAIAGILLSACGSGGSSGNPVVDTDPVVLDEPVQTVSPVFSGSLETEGAQSFRLNEDAVLRGLFYKSSDSPDTSASIKSLPQHGLLTLEPGGEVFVYTPEADFWGEDGFVYETSGGVRLTVSFEVMAVNDVPVISAELPRVAAQGQRFTHQLIAYDSDGDELSFFATGLPSWLSLDSATGVLSGLPTQADIGFSNGITLTVTDSSGLSAELQKVTFEVIDVNDAPTLNLTQLPAELKAREVISVRLYPDDADGEPVTLDVEENDFITGEAKGGTVTLTASDVNEVMDVNIVIRATDDRGRISREIVPFTIYPLTASGRGLTLAGIKDGRAVHVVILGDGYTIDQQNLFREHADTLIENLREDAGIVAHFDALSFHTIYTESKSTNADDSDLVDARDTYYDSAYGCGSIQRLICANNLTLLQTAIEEYPDFDQVILLVNDVRFGGSGNSGSSTAITSAYFPEIALHEMGHSQANLADEYIDNLIVETAGLPAFVEGNFANVTAISDPELVPWAHWIDPAEPLPQMDGDQGVGIFEGGLYRDKGIYRATYDSRMRNYNAEFGPVNSERWILSLYEDTDGGIHGFLPVTRSVKLASGESQTFVVSPIFEQNVQKVEWVLDGEILEPGLDPNSLTLTPATGRHVLSLTVSDISGAIRKPAPHPGVFSWTWVVEVQ</sequence>
<dbReference type="Gene3D" id="3.40.390.10">
    <property type="entry name" value="Collagenase (Catalytic Domain)"/>
    <property type="match status" value="1"/>
</dbReference>
<gene>
    <name evidence="3" type="ORF">IMCC3135_11365</name>
</gene>
<proteinExistence type="predicted"/>
<keyword evidence="1" id="KW-0732">Signal</keyword>